<gene>
    <name evidence="1" type="ORF">RGCCGE502_22695</name>
</gene>
<evidence type="ECO:0000313" key="2">
    <source>
        <dbReference type="Proteomes" id="UP000014411"/>
    </source>
</evidence>
<organism evidence="1 2">
    <name type="scientific">Rhizobium grahamii CCGE 502</name>
    <dbReference type="NCBI Taxonomy" id="990285"/>
    <lineage>
        <taxon>Bacteria</taxon>
        <taxon>Pseudomonadati</taxon>
        <taxon>Pseudomonadota</taxon>
        <taxon>Alphaproteobacteria</taxon>
        <taxon>Hyphomicrobiales</taxon>
        <taxon>Rhizobiaceae</taxon>
        <taxon>Rhizobium/Agrobacterium group</taxon>
        <taxon>Rhizobium</taxon>
    </lineage>
</organism>
<reference evidence="1 2" key="1">
    <citation type="journal article" date="2012" name="J. Bacteriol.">
        <title>Genome sequence of Rhizobium grahamii CCGE502, a broad-host-range symbiont with low nodulation competitiveness in Phaseolus vulgaris.</title>
        <authorList>
            <person name="Althabegoiti M.J."/>
            <person name="Lozano L."/>
            <person name="Torres-Tejerizo G."/>
            <person name="Ormeno-Orrillo E."/>
            <person name="Rogel M.A."/>
            <person name="Gonzalez V."/>
            <person name="Martinez-Romero E."/>
        </authorList>
    </citation>
    <scope>NUCLEOTIDE SEQUENCE [LARGE SCALE GENOMIC DNA]</scope>
    <source>
        <strain evidence="1 2">CCGE 502</strain>
    </source>
</reference>
<dbReference type="eggNOG" id="ENOG5033UDE">
    <property type="taxonomic scope" value="Bacteria"/>
</dbReference>
<evidence type="ECO:0000313" key="1">
    <source>
        <dbReference type="EMBL" id="EPE95707.1"/>
    </source>
</evidence>
<protein>
    <submittedName>
        <fullName evidence="1">Uncharacterized protein</fullName>
    </submittedName>
</protein>
<comment type="caution">
    <text evidence="1">The sequence shown here is derived from an EMBL/GenBank/DDBJ whole genome shotgun (WGS) entry which is preliminary data.</text>
</comment>
<dbReference type="AlphaFoldDB" id="S3HA49"/>
<dbReference type="Proteomes" id="UP000014411">
    <property type="component" value="Unassembled WGS sequence"/>
</dbReference>
<dbReference type="HOGENOM" id="CLU_1502306_0_0_5"/>
<accession>S3HA49</accession>
<sequence>MVSKSIRVLVSVDLPSGTIRMWDGSGGPFMDADGEIWRSCTLTDDAIDQIEMAINAQAFTLSLAISGIDTDTSNKIWADYESGQIIGSRVRVMLQELDDFEQPVGAADVKFTGSIDNLVFGDDVSGGQIKSVIAVEITNRFTLRKLTNGSVLSDVDQRARSKILNPTGNPDRFCERIPLLVDKTIAWPNFG</sequence>
<name>S3HA49_9HYPH</name>
<keyword evidence="2" id="KW-1185">Reference proteome</keyword>
<dbReference type="RefSeq" id="WP_016556489.1">
    <property type="nucleotide sequence ID" value="NZ_AEYE02000029.1"/>
</dbReference>
<proteinExistence type="predicted"/>
<dbReference type="EMBL" id="AEYE02000029">
    <property type="protein sequence ID" value="EPE95707.1"/>
    <property type="molecule type" value="Genomic_DNA"/>
</dbReference>
<dbReference type="STRING" id="990285.RGCCGE502_22695"/>